<comment type="caution">
    <text evidence="2">The sequence shown here is derived from an EMBL/GenBank/DDBJ whole genome shotgun (WGS) entry which is preliminary data.</text>
</comment>
<evidence type="ECO:0000313" key="2">
    <source>
        <dbReference type="EMBL" id="KUL26079.1"/>
    </source>
</evidence>
<dbReference type="RefSeq" id="WP_062709048.1">
    <property type="nucleotide sequence ID" value="NZ_LLZG01000364.1"/>
</dbReference>
<dbReference type="EMBL" id="LLZG01000364">
    <property type="protein sequence ID" value="KUL26079.1"/>
    <property type="molecule type" value="Genomic_DNA"/>
</dbReference>
<dbReference type="Proteomes" id="UP000053923">
    <property type="component" value="Unassembled WGS sequence"/>
</dbReference>
<name>A0A117MMW0_9ACTN</name>
<proteinExistence type="predicted"/>
<evidence type="ECO:0000256" key="1">
    <source>
        <dbReference type="SAM" id="MobiDB-lite"/>
    </source>
</evidence>
<feature type="compositionally biased region" description="Polar residues" evidence="1">
    <location>
        <begin position="47"/>
        <end position="59"/>
    </location>
</feature>
<gene>
    <name evidence="2" type="ORF">ADL12_33340</name>
</gene>
<sequence>MLTQDTDGALHVLRAAADGTTTDVPVNGLRSAVSRSSTRWTARRPSASRTAPSVRTSPA</sequence>
<accession>A0A117MMW0</accession>
<feature type="region of interest" description="Disordered" evidence="1">
    <location>
        <begin position="32"/>
        <end position="59"/>
    </location>
</feature>
<organism evidence="2 3">
    <name type="scientific">Streptomyces regalis</name>
    <dbReference type="NCBI Taxonomy" id="68262"/>
    <lineage>
        <taxon>Bacteria</taxon>
        <taxon>Bacillati</taxon>
        <taxon>Actinomycetota</taxon>
        <taxon>Actinomycetes</taxon>
        <taxon>Kitasatosporales</taxon>
        <taxon>Streptomycetaceae</taxon>
        <taxon>Streptomyces</taxon>
    </lineage>
</organism>
<dbReference type="AlphaFoldDB" id="A0A117MMW0"/>
<keyword evidence="3" id="KW-1185">Reference proteome</keyword>
<reference evidence="3" key="1">
    <citation type="submission" date="2015-10" db="EMBL/GenBank/DDBJ databases">
        <authorList>
            <person name="Ju K.-S."/>
            <person name="Doroghazi J.R."/>
            <person name="Metcalf W.W."/>
        </authorList>
    </citation>
    <scope>NUCLEOTIDE SEQUENCE [LARGE SCALE GENOMIC DNA]</scope>
    <source>
        <strain evidence="3">NRRL 3151</strain>
    </source>
</reference>
<evidence type="ECO:0000313" key="3">
    <source>
        <dbReference type="Proteomes" id="UP000053923"/>
    </source>
</evidence>
<protein>
    <submittedName>
        <fullName evidence="2">Uncharacterized protein</fullName>
    </submittedName>
</protein>